<dbReference type="OrthoDB" id="1080488at2"/>
<accession>F8N884</accession>
<evidence type="ECO:0000313" key="3">
    <source>
        <dbReference type="Proteomes" id="UP000002772"/>
    </source>
</evidence>
<proteinExistence type="predicted"/>
<dbReference type="HOGENOM" id="CLU_841611_0_0_10"/>
<name>F8N884_9BACT</name>
<dbReference type="Proteomes" id="UP000002772">
    <property type="component" value="Unassembled WGS sequence"/>
</dbReference>
<dbReference type="Pfam" id="PF00754">
    <property type="entry name" value="F5_F8_type_C"/>
    <property type="match status" value="1"/>
</dbReference>
<dbReference type="InterPro" id="IPR013728">
    <property type="entry name" value="BT_3987-like_N"/>
</dbReference>
<evidence type="ECO:0000259" key="1">
    <source>
        <dbReference type="PROSITE" id="PS50022"/>
    </source>
</evidence>
<evidence type="ECO:0000313" key="2">
    <source>
        <dbReference type="EMBL" id="EGN57563.1"/>
    </source>
</evidence>
<dbReference type="PROSITE" id="PS51257">
    <property type="entry name" value="PROKAR_LIPOPROTEIN"/>
    <property type="match status" value="1"/>
</dbReference>
<dbReference type="Gene3D" id="2.60.120.260">
    <property type="entry name" value="Galactose-binding domain-like"/>
    <property type="match status" value="1"/>
</dbReference>
<dbReference type="EMBL" id="GL945017">
    <property type="protein sequence ID" value="EGN57563.1"/>
    <property type="molecule type" value="Genomic_DNA"/>
</dbReference>
<gene>
    <name evidence="2" type="ORF">Premu_2173</name>
</gene>
<dbReference type="RefSeq" id="WP_007575210.1">
    <property type="nucleotide sequence ID" value="NZ_BPTS01000002.1"/>
</dbReference>
<organism evidence="2 3">
    <name type="scientific">Hallella multisaccharivorax DSM 17128</name>
    <dbReference type="NCBI Taxonomy" id="688246"/>
    <lineage>
        <taxon>Bacteria</taxon>
        <taxon>Pseudomonadati</taxon>
        <taxon>Bacteroidota</taxon>
        <taxon>Bacteroidia</taxon>
        <taxon>Bacteroidales</taxon>
        <taxon>Prevotellaceae</taxon>
        <taxon>Hallella</taxon>
    </lineage>
</organism>
<dbReference type="PROSITE" id="PS50022">
    <property type="entry name" value="FA58C_3"/>
    <property type="match status" value="1"/>
</dbReference>
<dbReference type="Pfam" id="PF08522">
    <property type="entry name" value="BT_3987-like_N"/>
    <property type="match status" value="1"/>
</dbReference>
<sequence length="336" mass="36917">MKAFHIIRISLPLILGAVLLQSCDDEPAVGTPLNPVTEDNYGAKVYIYQSGAKTNTTDITVVQTPVNIILPPDTIDVYVNLTVPAQQDVSVSLTPDEAAAAAYGDNTTALPAAAINVINPTVAIKAGEYRSTEPVHITLKDDDALKAFQGQGVAILKLSTTSKEVTLAKEYNKYKLLIHKITTNLRSQSKAELAKLTKIDINNYRVEVNGYETTGLNDNNTSTAYDNYGPYEVVMQLDKPHNISGLSYQFGYDSPYYSPSVIEILTSDDGTKWTSQTNGEVNDSYGPSSSTDIVPWVFYSTVKCKYVKLRCVKCPYGVWYGNDYNMPALCEVNLYE</sequence>
<feature type="domain" description="F5/8 type C" evidence="1">
    <location>
        <begin position="178"/>
        <end position="309"/>
    </location>
</feature>
<dbReference type="Gene3D" id="2.60.40.1740">
    <property type="entry name" value="hypothetical protein (bacova_03559)"/>
    <property type="match status" value="1"/>
</dbReference>
<dbReference type="SUPFAM" id="SSF49785">
    <property type="entry name" value="Galactose-binding domain-like"/>
    <property type="match status" value="1"/>
</dbReference>
<reference evidence="3" key="1">
    <citation type="journal article" date="2011" name="Stand. Genomic Sci.">
        <title>Non-contiguous finished genome sequence of the opportunistic oral pathogen Prevotella multisaccharivorax type strain (PPPA20).</title>
        <authorList>
            <person name="Pati A."/>
            <person name="Gronow S."/>
            <person name="Lu M."/>
            <person name="Lapidus A."/>
            <person name="Nolan M."/>
            <person name="Lucas S."/>
            <person name="Hammon N."/>
            <person name="Deshpande S."/>
            <person name="Cheng J.F."/>
            <person name="Tapia R."/>
            <person name="Han C."/>
            <person name="Goodwin L."/>
            <person name="Pitluck S."/>
            <person name="Liolios K."/>
            <person name="Pagani I."/>
            <person name="Mavromatis K."/>
            <person name="Mikhailova N."/>
            <person name="Huntemann M."/>
            <person name="Chen A."/>
            <person name="Palaniappan K."/>
            <person name="Land M."/>
            <person name="Hauser L."/>
            <person name="Detter J.C."/>
            <person name="Brambilla E.M."/>
            <person name="Rohde M."/>
            <person name="Goker M."/>
            <person name="Woyke T."/>
            <person name="Bristow J."/>
            <person name="Eisen J.A."/>
            <person name="Markowitz V."/>
            <person name="Hugenholtz P."/>
            <person name="Kyrpides N.C."/>
            <person name="Klenk H.P."/>
            <person name="Ivanova N."/>
        </authorList>
    </citation>
    <scope>NUCLEOTIDE SEQUENCE [LARGE SCALE GENOMIC DNA]</scope>
    <source>
        <strain evidence="3">DSM 17128</strain>
    </source>
</reference>
<keyword evidence="3" id="KW-1185">Reference proteome</keyword>
<dbReference type="STRING" id="688246.Premu_2173"/>
<protein>
    <submittedName>
        <fullName evidence="2">Coagulation factor 5/8 type domain protein</fullName>
    </submittedName>
</protein>
<dbReference type="InterPro" id="IPR008979">
    <property type="entry name" value="Galactose-bd-like_sf"/>
</dbReference>
<dbReference type="InterPro" id="IPR000421">
    <property type="entry name" value="FA58C"/>
</dbReference>
<dbReference type="AlphaFoldDB" id="F8N884"/>